<dbReference type="Proteomes" id="UP001055336">
    <property type="component" value="Chromosome"/>
</dbReference>
<accession>A0ABY3VFX1</accession>
<evidence type="ECO:0000313" key="3">
    <source>
        <dbReference type="Proteomes" id="UP001055336"/>
    </source>
</evidence>
<reference evidence="2" key="1">
    <citation type="submission" date="2022-08" db="EMBL/GenBank/DDBJ databases">
        <title>Whole genome sequencing of non-tuberculosis mycobacteria type-strains.</title>
        <authorList>
            <person name="Igarashi Y."/>
            <person name="Osugi A."/>
            <person name="Mitarai S."/>
        </authorList>
    </citation>
    <scope>NUCLEOTIDE SEQUENCE</scope>
    <source>
        <strain evidence="2">DSM 45127</strain>
    </source>
</reference>
<sequence length="153" mass="16255">MARVFSGTQWRELTPPPPGGVETVRIEAPDLRRAQRFSAQIRADAVDDGCGPSVMLDIEVVIDADPPTARRRLSAALETLNDCASNTVRFVGTASGLAGLIADVYVLGIADGVALIPLADQRQMSEEFDLVVRLLHAKGLLQPEASTPLHAAG</sequence>
<protein>
    <submittedName>
        <fullName evidence="2">Uncharacterized protein</fullName>
    </submittedName>
</protein>
<dbReference type="Gene3D" id="3.20.20.30">
    <property type="entry name" value="Luciferase-like domain"/>
    <property type="match status" value="1"/>
</dbReference>
<organism evidence="2 3">
    <name type="scientific">Mycobacterium paraterrae</name>
    <dbReference type="NCBI Taxonomy" id="577492"/>
    <lineage>
        <taxon>Bacteria</taxon>
        <taxon>Bacillati</taxon>
        <taxon>Actinomycetota</taxon>
        <taxon>Actinomycetes</taxon>
        <taxon>Mycobacteriales</taxon>
        <taxon>Mycobacteriaceae</taxon>
        <taxon>Mycobacterium</taxon>
    </lineage>
</organism>
<dbReference type="InterPro" id="IPR036661">
    <property type="entry name" value="Luciferase-like_sf"/>
</dbReference>
<evidence type="ECO:0000256" key="1">
    <source>
        <dbReference type="SAM" id="MobiDB-lite"/>
    </source>
</evidence>
<name>A0ABY3VFX1_9MYCO</name>
<dbReference type="RefSeq" id="WP_240258783.1">
    <property type="nucleotide sequence ID" value="NZ_CP092488.2"/>
</dbReference>
<dbReference type="SUPFAM" id="SSF51679">
    <property type="entry name" value="Bacterial luciferase-like"/>
    <property type="match status" value="1"/>
</dbReference>
<dbReference type="EMBL" id="CP092488">
    <property type="protein sequence ID" value="UMB68322.1"/>
    <property type="molecule type" value="Genomic_DNA"/>
</dbReference>
<gene>
    <name evidence="2" type="ORF">MKK62_18025</name>
</gene>
<proteinExistence type="predicted"/>
<feature type="region of interest" description="Disordered" evidence="1">
    <location>
        <begin position="1"/>
        <end position="20"/>
    </location>
</feature>
<evidence type="ECO:0000313" key="2">
    <source>
        <dbReference type="EMBL" id="UMB68322.1"/>
    </source>
</evidence>
<keyword evidence="3" id="KW-1185">Reference proteome</keyword>
<feature type="compositionally biased region" description="Polar residues" evidence="1">
    <location>
        <begin position="1"/>
        <end position="11"/>
    </location>
</feature>